<protein>
    <submittedName>
        <fullName evidence="2">Uncharacterized protein</fullName>
    </submittedName>
</protein>
<dbReference type="EMBL" id="KZ772860">
    <property type="protein sequence ID" value="PTQ27571.1"/>
    <property type="molecule type" value="Genomic_DNA"/>
</dbReference>
<dbReference type="Gramene" id="Mp8g18550.1">
    <property type="protein sequence ID" value="Mp8g18550.1.cds1"/>
    <property type="gene ID" value="Mp8g18550"/>
</dbReference>
<name>A0A2R6W142_MARPO</name>
<sequence>MAFRRAERCPRSLLRPCPRLTSLQPTLRAFASPVCEIEESSSPRLVSSTNLPIHEPKCIVPVRPHPSSSSSSSSSTSSPVVVPSQSSWQNSPRAHQQSATGQVTKPSRAARSSAPDRRQQQHQWKQQQMSSSRSRTNAHVRTNRSSKDEDDERR</sequence>
<gene>
    <name evidence="2" type="ORF">MARPO_0192s0006</name>
</gene>
<dbReference type="AlphaFoldDB" id="A0A2R6W142"/>
<feature type="compositionally biased region" description="Polar residues" evidence="1">
    <location>
        <begin position="88"/>
        <end position="105"/>
    </location>
</feature>
<reference evidence="3" key="1">
    <citation type="journal article" date="2017" name="Cell">
        <title>Insights into land plant evolution garnered from the Marchantia polymorpha genome.</title>
        <authorList>
            <person name="Bowman J.L."/>
            <person name="Kohchi T."/>
            <person name="Yamato K.T."/>
            <person name="Jenkins J."/>
            <person name="Shu S."/>
            <person name="Ishizaki K."/>
            <person name="Yamaoka S."/>
            <person name="Nishihama R."/>
            <person name="Nakamura Y."/>
            <person name="Berger F."/>
            <person name="Adam C."/>
            <person name="Aki S.S."/>
            <person name="Althoff F."/>
            <person name="Araki T."/>
            <person name="Arteaga-Vazquez M.A."/>
            <person name="Balasubrmanian S."/>
            <person name="Barry K."/>
            <person name="Bauer D."/>
            <person name="Boehm C.R."/>
            <person name="Briginshaw L."/>
            <person name="Caballero-Perez J."/>
            <person name="Catarino B."/>
            <person name="Chen F."/>
            <person name="Chiyoda S."/>
            <person name="Chovatia M."/>
            <person name="Davies K.M."/>
            <person name="Delmans M."/>
            <person name="Demura T."/>
            <person name="Dierschke T."/>
            <person name="Dolan L."/>
            <person name="Dorantes-Acosta A.E."/>
            <person name="Eklund D.M."/>
            <person name="Florent S.N."/>
            <person name="Flores-Sandoval E."/>
            <person name="Fujiyama A."/>
            <person name="Fukuzawa H."/>
            <person name="Galik B."/>
            <person name="Grimanelli D."/>
            <person name="Grimwood J."/>
            <person name="Grossniklaus U."/>
            <person name="Hamada T."/>
            <person name="Haseloff J."/>
            <person name="Hetherington A.J."/>
            <person name="Higo A."/>
            <person name="Hirakawa Y."/>
            <person name="Hundley H.N."/>
            <person name="Ikeda Y."/>
            <person name="Inoue K."/>
            <person name="Inoue S.I."/>
            <person name="Ishida S."/>
            <person name="Jia Q."/>
            <person name="Kakita M."/>
            <person name="Kanazawa T."/>
            <person name="Kawai Y."/>
            <person name="Kawashima T."/>
            <person name="Kennedy M."/>
            <person name="Kinose K."/>
            <person name="Kinoshita T."/>
            <person name="Kohara Y."/>
            <person name="Koide E."/>
            <person name="Komatsu K."/>
            <person name="Kopischke S."/>
            <person name="Kubo M."/>
            <person name="Kyozuka J."/>
            <person name="Lagercrantz U."/>
            <person name="Lin S.S."/>
            <person name="Lindquist E."/>
            <person name="Lipzen A.M."/>
            <person name="Lu C.W."/>
            <person name="De Luna E."/>
            <person name="Martienssen R.A."/>
            <person name="Minamino N."/>
            <person name="Mizutani M."/>
            <person name="Mizutani M."/>
            <person name="Mochizuki N."/>
            <person name="Monte I."/>
            <person name="Mosher R."/>
            <person name="Nagasaki H."/>
            <person name="Nakagami H."/>
            <person name="Naramoto S."/>
            <person name="Nishitani K."/>
            <person name="Ohtani M."/>
            <person name="Okamoto T."/>
            <person name="Okumura M."/>
            <person name="Phillips J."/>
            <person name="Pollak B."/>
            <person name="Reinders A."/>
            <person name="Rovekamp M."/>
            <person name="Sano R."/>
            <person name="Sawa S."/>
            <person name="Schmid M.W."/>
            <person name="Shirakawa M."/>
            <person name="Solano R."/>
            <person name="Spunde A."/>
            <person name="Suetsugu N."/>
            <person name="Sugano S."/>
            <person name="Sugiyama A."/>
            <person name="Sun R."/>
            <person name="Suzuki Y."/>
            <person name="Takenaka M."/>
            <person name="Takezawa D."/>
            <person name="Tomogane H."/>
            <person name="Tsuzuki M."/>
            <person name="Ueda T."/>
            <person name="Umeda M."/>
            <person name="Ward J.M."/>
            <person name="Watanabe Y."/>
            <person name="Yazaki K."/>
            <person name="Yokoyama R."/>
            <person name="Yoshitake Y."/>
            <person name="Yotsui I."/>
            <person name="Zachgo S."/>
            <person name="Schmutz J."/>
        </authorList>
    </citation>
    <scope>NUCLEOTIDE SEQUENCE [LARGE SCALE GENOMIC DNA]</scope>
    <source>
        <strain evidence="3">Tak-1</strain>
    </source>
</reference>
<keyword evidence="3" id="KW-1185">Reference proteome</keyword>
<proteinExistence type="predicted"/>
<accession>A0A2R6W142</accession>
<evidence type="ECO:0000313" key="3">
    <source>
        <dbReference type="Proteomes" id="UP000244005"/>
    </source>
</evidence>
<evidence type="ECO:0000313" key="2">
    <source>
        <dbReference type="EMBL" id="PTQ27571.1"/>
    </source>
</evidence>
<evidence type="ECO:0000256" key="1">
    <source>
        <dbReference type="SAM" id="MobiDB-lite"/>
    </source>
</evidence>
<feature type="region of interest" description="Disordered" evidence="1">
    <location>
        <begin position="57"/>
        <end position="154"/>
    </location>
</feature>
<feature type="compositionally biased region" description="Low complexity" evidence="1">
    <location>
        <begin position="60"/>
        <end position="87"/>
    </location>
</feature>
<dbReference type="Proteomes" id="UP000244005">
    <property type="component" value="Unassembled WGS sequence"/>
</dbReference>
<organism evidence="2 3">
    <name type="scientific">Marchantia polymorpha</name>
    <name type="common">Common liverwort</name>
    <name type="synonym">Marchantia aquatica</name>
    <dbReference type="NCBI Taxonomy" id="3197"/>
    <lineage>
        <taxon>Eukaryota</taxon>
        <taxon>Viridiplantae</taxon>
        <taxon>Streptophyta</taxon>
        <taxon>Embryophyta</taxon>
        <taxon>Marchantiophyta</taxon>
        <taxon>Marchantiopsida</taxon>
        <taxon>Marchantiidae</taxon>
        <taxon>Marchantiales</taxon>
        <taxon>Marchantiaceae</taxon>
        <taxon>Marchantia</taxon>
    </lineage>
</organism>